<organism evidence="2 3">
    <name type="scientific">[Clostridium] cellulosi</name>
    <dbReference type="NCBI Taxonomy" id="29343"/>
    <lineage>
        <taxon>Bacteria</taxon>
        <taxon>Bacillati</taxon>
        <taxon>Bacillota</taxon>
        <taxon>Clostridia</taxon>
        <taxon>Eubacteriales</taxon>
        <taxon>Oscillospiraceae</taxon>
        <taxon>Oscillospiraceae incertae sedis</taxon>
    </lineage>
</organism>
<dbReference type="GO" id="GO:0050897">
    <property type="term" value="F:cobalt ion binding"/>
    <property type="evidence" value="ECO:0007669"/>
    <property type="project" value="TreeGrafter"/>
</dbReference>
<proteinExistence type="predicted"/>
<name>A0A078KR42_9FIRM</name>
<dbReference type="GO" id="GO:1990170">
    <property type="term" value="P:stress response to cadmium ion"/>
    <property type="evidence" value="ECO:0007669"/>
    <property type="project" value="TreeGrafter"/>
</dbReference>
<dbReference type="AlphaFoldDB" id="A0A078KR42"/>
<dbReference type="GO" id="GO:0005507">
    <property type="term" value="F:copper ion binding"/>
    <property type="evidence" value="ECO:0007669"/>
    <property type="project" value="TreeGrafter"/>
</dbReference>
<dbReference type="InterPro" id="IPR025542">
    <property type="entry name" value="YacH"/>
</dbReference>
<dbReference type="STRING" id="29343.CCDG5_0487"/>
<dbReference type="GO" id="GO:1990169">
    <property type="term" value="P:stress response to copper ion"/>
    <property type="evidence" value="ECO:0007669"/>
    <property type="project" value="TreeGrafter"/>
</dbReference>
<dbReference type="GO" id="GO:0008270">
    <property type="term" value="F:zinc ion binding"/>
    <property type="evidence" value="ECO:0007669"/>
    <property type="project" value="TreeGrafter"/>
</dbReference>
<dbReference type="KEGG" id="ccel:CCDG5_0487"/>
<keyword evidence="3" id="KW-1185">Reference proteome</keyword>
<dbReference type="EMBL" id="LM995447">
    <property type="protein sequence ID" value="CDZ23625.1"/>
    <property type="molecule type" value="Genomic_DNA"/>
</dbReference>
<dbReference type="PATRIC" id="fig|29343.3.peg.510"/>
<dbReference type="OrthoDB" id="9788704at2"/>
<dbReference type="PANTHER" id="PTHR38430:SF1">
    <property type="entry name" value="PROTEIN-ARGININE KINASE ACTIVATOR PROTEIN"/>
    <property type="match status" value="1"/>
</dbReference>
<evidence type="ECO:0000313" key="2">
    <source>
        <dbReference type="EMBL" id="CDZ23625.1"/>
    </source>
</evidence>
<dbReference type="SUPFAM" id="SSF46600">
    <property type="entry name" value="C-terminal UvrC-binding domain of UvrB"/>
    <property type="match status" value="1"/>
</dbReference>
<dbReference type="Pfam" id="PF02151">
    <property type="entry name" value="UVR"/>
    <property type="match status" value="1"/>
</dbReference>
<reference evidence="3" key="1">
    <citation type="submission" date="2014-07" db="EMBL/GenBank/DDBJ databases">
        <authorList>
            <person name="Wibberg D."/>
        </authorList>
    </citation>
    <scope>NUCLEOTIDE SEQUENCE [LARGE SCALE GENOMIC DNA]</scope>
    <source>
        <strain evidence="3">DG5</strain>
    </source>
</reference>
<protein>
    <submittedName>
        <fullName evidence="2">UvrB/UvrC protein</fullName>
    </submittedName>
</protein>
<accession>A0A078KR42</accession>
<dbReference type="GO" id="GO:0046870">
    <property type="term" value="F:cadmium ion binding"/>
    <property type="evidence" value="ECO:0007669"/>
    <property type="project" value="TreeGrafter"/>
</dbReference>
<dbReference type="HOGENOM" id="CLU_102553_1_0_9"/>
<evidence type="ECO:0000313" key="3">
    <source>
        <dbReference type="Proteomes" id="UP000032431"/>
    </source>
</evidence>
<dbReference type="Proteomes" id="UP000032431">
    <property type="component" value="Chromosome I"/>
</dbReference>
<sequence>MLCGRCKQNEATFHFRENINGKIKEVHLCPTCAAELGYDSIISDMSSFNPFGAMNFGIQNLLGSLFSQELPNRSVLGGHKCSFCGTTFEQFAQSAMAGCANCYREFYDEMLPYIQRIHGRTRHVGKFPAAAGKELKLQRELTSLRKQLNDAVAAQEYEKAAVLRDKIKEIEKKVDGN</sequence>
<evidence type="ECO:0000259" key="1">
    <source>
        <dbReference type="PROSITE" id="PS50151"/>
    </source>
</evidence>
<feature type="domain" description="UVR" evidence="1">
    <location>
        <begin position="138"/>
        <end position="173"/>
    </location>
</feature>
<dbReference type="InterPro" id="IPR001943">
    <property type="entry name" value="UVR_dom"/>
</dbReference>
<dbReference type="PANTHER" id="PTHR38430">
    <property type="entry name" value="PROTEIN-ARGININE KINASE ACTIVATOR PROTEIN"/>
    <property type="match status" value="1"/>
</dbReference>
<dbReference type="PIRSF" id="PIRSF015034">
    <property type="entry name" value="YacH"/>
    <property type="match status" value="1"/>
</dbReference>
<dbReference type="InterPro" id="IPR036876">
    <property type="entry name" value="UVR_dom_sf"/>
</dbReference>
<gene>
    <name evidence="2" type="ORF">CCDG5_0487</name>
</gene>
<dbReference type="Gene3D" id="4.10.860.10">
    <property type="entry name" value="UVR domain"/>
    <property type="match status" value="1"/>
</dbReference>
<dbReference type="PROSITE" id="PS50151">
    <property type="entry name" value="UVR"/>
    <property type="match status" value="1"/>
</dbReference>